<protein>
    <submittedName>
        <fullName evidence="3">Beta-barrel assembly-enhancing protease</fullName>
    </submittedName>
</protein>
<keyword evidence="3" id="KW-0378">Hydrolase</keyword>
<dbReference type="Pfam" id="PF13432">
    <property type="entry name" value="TPR_16"/>
    <property type="match status" value="1"/>
</dbReference>
<dbReference type="SMART" id="SM00028">
    <property type="entry name" value="TPR"/>
    <property type="match status" value="3"/>
</dbReference>
<dbReference type="InterPro" id="IPR052943">
    <property type="entry name" value="TMTC_O-mannosyl-trnsfr"/>
</dbReference>
<evidence type="ECO:0000313" key="3">
    <source>
        <dbReference type="EMBL" id="VCU53666.1"/>
    </source>
</evidence>
<organism evidence="3 4">
    <name type="scientific">Thermus thermophilus</name>
    <dbReference type="NCBI Taxonomy" id="274"/>
    <lineage>
        <taxon>Bacteria</taxon>
        <taxon>Thermotogati</taxon>
        <taxon>Deinococcota</taxon>
        <taxon>Deinococci</taxon>
        <taxon>Thermales</taxon>
        <taxon>Thermaceae</taxon>
        <taxon>Thermus</taxon>
    </lineage>
</organism>
<dbReference type="PANTHER" id="PTHR44809:SF1">
    <property type="entry name" value="PROTEIN O-MANNOSYL-TRANSFERASE TMTC1"/>
    <property type="match status" value="1"/>
</dbReference>
<feature type="repeat" description="TPR" evidence="1">
    <location>
        <begin position="72"/>
        <end position="105"/>
    </location>
</feature>
<dbReference type="AlphaFoldDB" id="A0A3P4ASW8"/>
<sequence length="210" mass="23777">MEGVKDLEAEALSGDPKAQALLHFLRLLRRKDYAGARAYAEGFPEGERERLLRGLALLEENPEALDDPLFAAEKEVVLGVRAVREGRREEAEAHFKRALALDPAHHRALTNLGTLHLERGELEEALALYQEALKLAPEDPLLHENLAALYKRKGDLDKMVAHMKRATRLKMAPPPSLDPLTGKPRRRFRLPLWAWLLLLALLAYLFLHKP</sequence>
<feature type="transmembrane region" description="Helical" evidence="2">
    <location>
        <begin position="190"/>
        <end position="207"/>
    </location>
</feature>
<dbReference type="SUPFAM" id="SSF48452">
    <property type="entry name" value="TPR-like"/>
    <property type="match status" value="1"/>
</dbReference>
<keyword evidence="3" id="KW-0645">Protease</keyword>
<dbReference type="PROSITE" id="PS50005">
    <property type="entry name" value="TPR"/>
    <property type="match status" value="2"/>
</dbReference>
<name>A0A3P4ASW8_THETH</name>
<gene>
    <name evidence="3" type="primary">bepA_2</name>
    <name evidence="3" type="ORF">TTHN1_01448</name>
</gene>
<dbReference type="GO" id="GO:0006508">
    <property type="term" value="P:proteolysis"/>
    <property type="evidence" value="ECO:0007669"/>
    <property type="project" value="UniProtKB-KW"/>
</dbReference>
<feature type="repeat" description="TPR" evidence="1">
    <location>
        <begin position="106"/>
        <end position="139"/>
    </location>
</feature>
<dbReference type="GO" id="GO:0008233">
    <property type="term" value="F:peptidase activity"/>
    <property type="evidence" value="ECO:0007669"/>
    <property type="project" value="UniProtKB-KW"/>
</dbReference>
<dbReference type="PANTHER" id="PTHR44809">
    <property type="match status" value="1"/>
</dbReference>
<evidence type="ECO:0000256" key="1">
    <source>
        <dbReference type="PROSITE-ProRule" id="PRU00339"/>
    </source>
</evidence>
<accession>A0A3P4ASW8</accession>
<proteinExistence type="predicted"/>
<keyword evidence="1" id="KW-0802">TPR repeat</keyword>
<dbReference type="Gene3D" id="1.25.40.10">
    <property type="entry name" value="Tetratricopeptide repeat domain"/>
    <property type="match status" value="1"/>
</dbReference>
<keyword evidence="2" id="KW-0812">Transmembrane</keyword>
<dbReference type="InterPro" id="IPR019734">
    <property type="entry name" value="TPR_rpt"/>
</dbReference>
<reference evidence="3 4" key="1">
    <citation type="submission" date="2018-10" db="EMBL/GenBank/DDBJ databases">
        <authorList>
            <person name="Peiro R."/>
            <person name="Begona"/>
            <person name="Cbmso G."/>
            <person name="Lopez M."/>
            <person name="Gonzalez S."/>
            <person name="Sacristan E."/>
            <person name="Castillo E."/>
        </authorList>
    </citation>
    <scope>NUCLEOTIDE SEQUENCE [LARGE SCALE GENOMIC DNA]</scope>
    <source>
        <strain evidence="3">TTHNAR1</strain>
    </source>
</reference>
<dbReference type="EMBL" id="LR027517">
    <property type="protein sequence ID" value="VCU53666.1"/>
    <property type="molecule type" value="Genomic_DNA"/>
</dbReference>
<dbReference type="Pfam" id="PF13181">
    <property type="entry name" value="TPR_8"/>
    <property type="match status" value="1"/>
</dbReference>
<dbReference type="PROSITE" id="PS50293">
    <property type="entry name" value="TPR_REGION"/>
    <property type="match status" value="1"/>
</dbReference>
<keyword evidence="2" id="KW-1133">Transmembrane helix</keyword>
<dbReference type="InterPro" id="IPR011990">
    <property type="entry name" value="TPR-like_helical_dom_sf"/>
</dbReference>
<dbReference type="Proteomes" id="UP000279841">
    <property type="component" value="Chromosome"/>
</dbReference>
<keyword evidence="2" id="KW-0472">Membrane</keyword>
<dbReference type="RefSeq" id="WP_124104967.1">
    <property type="nucleotide sequence ID" value="NZ_LR027517.1"/>
</dbReference>
<evidence type="ECO:0000256" key="2">
    <source>
        <dbReference type="SAM" id="Phobius"/>
    </source>
</evidence>
<evidence type="ECO:0000313" key="4">
    <source>
        <dbReference type="Proteomes" id="UP000279841"/>
    </source>
</evidence>